<dbReference type="Proteomes" id="UP000255239">
    <property type="component" value="Unassembled WGS sequence"/>
</dbReference>
<reference evidence="1 2" key="1">
    <citation type="submission" date="2018-06" db="EMBL/GenBank/DDBJ databases">
        <authorList>
            <consortium name="Pathogen Informatics"/>
            <person name="Doyle S."/>
        </authorList>
    </citation>
    <scope>NUCLEOTIDE SEQUENCE [LARGE SCALE GENOMIC DNA]</scope>
    <source>
        <strain evidence="1 2">NCTC11679</strain>
    </source>
</reference>
<proteinExistence type="predicted"/>
<accession>A0A378H6F6</accession>
<sequence>MRLGVTVKYDWVTQIVSMLGSNLGLESSAVRFFVDSSSDDILTMMDPDGVIFLRLTKDFQLLTRINMGGSVSGQDTIARMSKPRAVAHHGHVKATGIFNPDADSRHKCFFECGPVSFGGDVQPCGSVGRPGSG</sequence>
<name>A0A378H6F6_KLEPN</name>
<gene>
    <name evidence="1" type="ORF">NCTC11679_06368</name>
</gene>
<dbReference type="EMBL" id="UGMG01000004">
    <property type="protein sequence ID" value="STX11909.1"/>
    <property type="molecule type" value="Genomic_DNA"/>
</dbReference>
<evidence type="ECO:0000313" key="2">
    <source>
        <dbReference type="Proteomes" id="UP000255239"/>
    </source>
</evidence>
<evidence type="ECO:0000313" key="1">
    <source>
        <dbReference type="EMBL" id="STX11909.1"/>
    </source>
</evidence>
<protein>
    <submittedName>
        <fullName evidence="1">Uncharacterized protein</fullName>
    </submittedName>
</protein>
<dbReference type="AlphaFoldDB" id="A0A378H6F6"/>
<organism evidence="1 2">
    <name type="scientific">Klebsiella pneumoniae</name>
    <dbReference type="NCBI Taxonomy" id="573"/>
    <lineage>
        <taxon>Bacteria</taxon>
        <taxon>Pseudomonadati</taxon>
        <taxon>Pseudomonadota</taxon>
        <taxon>Gammaproteobacteria</taxon>
        <taxon>Enterobacterales</taxon>
        <taxon>Enterobacteriaceae</taxon>
        <taxon>Klebsiella/Raoultella group</taxon>
        <taxon>Klebsiella</taxon>
        <taxon>Klebsiella pneumoniae complex</taxon>
    </lineage>
</organism>